<evidence type="ECO:0000313" key="2">
    <source>
        <dbReference type="EMBL" id="CAH2034598.1"/>
    </source>
</evidence>
<feature type="region of interest" description="Disordered" evidence="1">
    <location>
        <begin position="68"/>
        <end position="108"/>
    </location>
</feature>
<keyword evidence="3" id="KW-1185">Reference proteome</keyword>
<evidence type="ECO:0000256" key="1">
    <source>
        <dbReference type="SAM" id="MobiDB-lite"/>
    </source>
</evidence>
<feature type="compositionally biased region" description="Acidic residues" evidence="1">
    <location>
        <begin position="69"/>
        <end position="91"/>
    </location>
</feature>
<reference evidence="2" key="1">
    <citation type="submission" date="2022-03" db="EMBL/GenBank/DDBJ databases">
        <authorList>
            <person name="Martin H S."/>
        </authorList>
    </citation>
    <scope>NUCLEOTIDE SEQUENCE</scope>
</reference>
<organism evidence="2 3">
    <name type="scientific">Iphiclides podalirius</name>
    <name type="common">scarce swallowtail</name>
    <dbReference type="NCBI Taxonomy" id="110791"/>
    <lineage>
        <taxon>Eukaryota</taxon>
        <taxon>Metazoa</taxon>
        <taxon>Ecdysozoa</taxon>
        <taxon>Arthropoda</taxon>
        <taxon>Hexapoda</taxon>
        <taxon>Insecta</taxon>
        <taxon>Pterygota</taxon>
        <taxon>Neoptera</taxon>
        <taxon>Endopterygota</taxon>
        <taxon>Lepidoptera</taxon>
        <taxon>Glossata</taxon>
        <taxon>Ditrysia</taxon>
        <taxon>Papilionoidea</taxon>
        <taxon>Papilionidae</taxon>
        <taxon>Papilioninae</taxon>
        <taxon>Iphiclides</taxon>
    </lineage>
</organism>
<sequence length="145" mass="15236">MLDRYIDSGRLFGRLAVAGWTCLSAPVSPLVLLLCELIASVERASRQDAGADPGPLLLGEERGAAAYDADADAGADADADADANADTESDGDGNQHGGRWPRSVPVGRRGGLHCSLQYNAGRSTQETSRRFQVLGAPHKLNSNDC</sequence>
<protein>
    <submittedName>
        <fullName evidence="2">Uncharacterized protein</fullName>
    </submittedName>
</protein>
<evidence type="ECO:0000313" key="3">
    <source>
        <dbReference type="Proteomes" id="UP000837857"/>
    </source>
</evidence>
<proteinExistence type="predicted"/>
<accession>A0ABN8HPH6</accession>
<dbReference type="Proteomes" id="UP000837857">
    <property type="component" value="Chromosome 1"/>
</dbReference>
<dbReference type="EMBL" id="OW152813">
    <property type="protein sequence ID" value="CAH2034598.1"/>
    <property type="molecule type" value="Genomic_DNA"/>
</dbReference>
<name>A0ABN8HPH6_9NEOP</name>
<feature type="non-terminal residue" evidence="2">
    <location>
        <position position="145"/>
    </location>
</feature>
<gene>
    <name evidence="2" type="ORF">IPOD504_LOCUS204</name>
</gene>